<sequence>MFQALKRHFESSSKRYQQQQYLAKNAEWSPGLAHYLNTPLPCIEAMIVQVDFVAFDFETSGVNARQDNILSLGWVDMTLDEIDLAASEELFVCHPQFITAQSAQINHITPKTLSAGLTLDEAMDRLFIRLAGKVALVHGSCIERAFVERYLQQRYGLEQFPCVWIDTLQIEKQMTYQGQTDIQRSFQLHDIRARYGLPQYSAHSAAMDALATAELFIAQVKSIFRGHMPRVEKLMM</sequence>
<evidence type="ECO:0000259" key="4">
    <source>
        <dbReference type="SMART" id="SM00479"/>
    </source>
</evidence>
<name>A0AAU6TNA2_UNCXX</name>
<feature type="domain" description="Exonuclease" evidence="4">
    <location>
        <begin position="51"/>
        <end position="225"/>
    </location>
</feature>
<dbReference type="SMART" id="SM00479">
    <property type="entry name" value="EXOIII"/>
    <property type="match status" value="1"/>
</dbReference>
<dbReference type="InterPro" id="IPR036397">
    <property type="entry name" value="RNaseH_sf"/>
</dbReference>
<dbReference type="EMBL" id="CP095343">
    <property type="protein sequence ID" value="XAG62928.1"/>
    <property type="molecule type" value="Genomic_DNA"/>
</dbReference>
<dbReference type="Gene3D" id="3.30.420.10">
    <property type="entry name" value="Ribonuclease H-like superfamily/Ribonuclease H"/>
    <property type="match status" value="1"/>
</dbReference>
<accession>A0AAU6TNA2</accession>
<keyword evidence="1" id="KW-0540">Nuclease</keyword>
<proteinExistence type="predicted"/>
<keyword evidence="2" id="KW-0378">Hydrolase</keyword>
<evidence type="ECO:0000256" key="2">
    <source>
        <dbReference type="ARBA" id="ARBA00022801"/>
    </source>
</evidence>
<dbReference type="CDD" id="cd06127">
    <property type="entry name" value="DEDDh"/>
    <property type="match status" value="1"/>
</dbReference>
<dbReference type="PANTHER" id="PTHR30231">
    <property type="entry name" value="DNA POLYMERASE III SUBUNIT EPSILON"/>
    <property type="match status" value="1"/>
</dbReference>
<evidence type="ECO:0000313" key="5">
    <source>
        <dbReference type="EMBL" id="XAG62928.1"/>
    </source>
</evidence>
<protein>
    <submittedName>
        <fullName evidence="5">DNA polymerase III subunit epsilon</fullName>
    </submittedName>
</protein>
<organism evidence="5">
    <name type="scientific">bacterium 19MO02SH05</name>
    <dbReference type="NCBI Taxonomy" id="2920696"/>
    <lineage>
        <taxon>Bacteria</taxon>
    </lineage>
</organism>
<evidence type="ECO:0000256" key="1">
    <source>
        <dbReference type="ARBA" id="ARBA00022722"/>
    </source>
</evidence>
<dbReference type="PANTHER" id="PTHR30231:SF4">
    <property type="entry name" value="PROTEIN NEN2"/>
    <property type="match status" value="1"/>
</dbReference>
<dbReference type="GO" id="GO:0008408">
    <property type="term" value="F:3'-5' exonuclease activity"/>
    <property type="evidence" value="ECO:0007669"/>
    <property type="project" value="TreeGrafter"/>
</dbReference>
<dbReference type="AlphaFoldDB" id="A0AAU6TNA2"/>
<keyword evidence="3" id="KW-0269">Exonuclease</keyword>
<evidence type="ECO:0000256" key="3">
    <source>
        <dbReference type="ARBA" id="ARBA00022839"/>
    </source>
</evidence>
<reference evidence="5" key="1">
    <citation type="submission" date="2022-03" db="EMBL/GenBank/DDBJ databases">
        <title>Sea Food Isolates.</title>
        <authorList>
            <person name="Li c."/>
        </authorList>
    </citation>
    <scope>NUCLEOTIDE SEQUENCE</scope>
    <source>
        <strain evidence="5">19MO02SH05</strain>
    </source>
</reference>
<dbReference type="InterPro" id="IPR012337">
    <property type="entry name" value="RNaseH-like_sf"/>
</dbReference>
<dbReference type="SUPFAM" id="SSF53098">
    <property type="entry name" value="Ribonuclease H-like"/>
    <property type="match status" value="1"/>
</dbReference>
<gene>
    <name evidence="5" type="ORF">MRL64_18670</name>
</gene>
<dbReference type="GO" id="GO:0003676">
    <property type="term" value="F:nucleic acid binding"/>
    <property type="evidence" value="ECO:0007669"/>
    <property type="project" value="InterPro"/>
</dbReference>
<dbReference type="InterPro" id="IPR013520">
    <property type="entry name" value="Ribonucl_H"/>
</dbReference>
<dbReference type="GO" id="GO:0005829">
    <property type="term" value="C:cytosol"/>
    <property type="evidence" value="ECO:0007669"/>
    <property type="project" value="TreeGrafter"/>
</dbReference>
<dbReference type="Pfam" id="PF00929">
    <property type="entry name" value="RNase_T"/>
    <property type="match status" value="1"/>
</dbReference>